<dbReference type="EC" id="1.8.4.11" evidence="4"/>
<evidence type="ECO:0000259" key="6">
    <source>
        <dbReference type="Pfam" id="PF01625"/>
    </source>
</evidence>
<protein>
    <recommendedName>
        <fullName evidence="4">Peptide methionine sulfoxide reductase MsrA</fullName>
        <shortName evidence="4">Protein-methionine-S-oxide reductase</shortName>
        <ecNumber evidence="4">1.8.4.11</ecNumber>
    </recommendedName>
    <alternativeName>
        <fullName evidence="4">Peptide-methionine (S)-S-oxide reductase</fullName>
        <shortName evidence="4">Peptide Met(O) reductase</shortName>
    </alternativeName>
</protein>
<dbReference type="PANTHER" id="PTHR43774">
    <property type="entry name" value="PEPTIDE METHIONINE SULFOXIDE REDUCTASE"/>
    <property type="match status" value="1"/>
</dbReference>
<evidence type="ECO:0000256" key="2">
    <source>
        <dbReference type="ARBA" id="ARBA00047806"/>
    </source>
</evidence>
<evidence type="ECO:0000256" key="4">
    <source>
        <dbReference type="HAMAP-Rule" id="MF_01401"/>
    </source>
</evidence>
<comment type="caution">
    <text evidence="7">The sequence shown here is derived from an EMBL/GenBank/DDBJ whole genome shotgun (WGS) entry which is preliminary data.</text>
</comment>
<dbReference type="EMBL" id="JAASQI010000005">
    <property type="protein sequence ID" value="NIJ58687.1"/>
    <property type="molecule type" value="Genomic_DNA"/>
</dbReference>
<comment type="catalytic activity">
    <reaction evidence="2 4">
        <text>L-methionyl-[protein] + [thioredoxin]-disulfide + H2O = L-methionyl-(S)-S-oxide-[protein] + [thioredoxin]-dithiol</text>
        <dbReference type="Rhea" id="RHEA:14217"/>
        <dbReference type="Rhea" id="RHEA-COMP:10698"/>
        <dbReference type="Rhea" id="RHEA-COMP:10700"/>
        <dbReference type="Rhea" id="RHEA-COMP:12313"/>
        <dbReference type="Rhea" id="RHEA-COMP:12315"/>
        <dbReference type="ChEBI" id="CHEBI:15377"/>
        <dbReference type="ChEBI" id="CHEBI:16044"/>
        <dbReference type="ChEBI" id="CHEBI:29950"/>
        <dbReference type="ChEBI" id="CHEBI:44120"/>
        <dbReference type="ChEBI" id="CHEBI:50058"/>
        <dbReference type="EC" id="1.8.4.11"/>
    </reaction>
</comment>
<dbReference type="Proteomes" id="UP001429580">
    <property type="component" value="Unassembled WGS sequence"/>
</dbReference>
<dbReference type="PANTHER" id="PTHR43774:SF1">
    <property type="entry name" value="PEPTIDE METHIONINE SULFOXIDE REDUCTASE MSRA 2"/>
    <property type="match status" value="1"/>
</dbReference>
<proteinExistence type="inferred from homology"/>
<keyword evidence="1 4" id="KW-0560">Oxidoreductase</keyword>
<accession>A0ABX0V0I4</accession>
<feature type="domain" description="Peptide methionine sulphoxide reductase MsrA" evidence="6">
    <location>
        <begin position="51"/>
        <end position="202"/>
    </location>
</feature>
<evidence type="ECO:0000313" key="8">
    <source>
        <dbReference type="Proteomes" id="UP001429580"/>
    </source>
</evidence>
<comment type="catalytic activity">
    <reaction evidence="3 4">
        <text>[thioredoxin]-disulfide + L-methionine + H2O = L-methionine (S)-S-oxide + [thioredoxin]-dithiol</text>
        <dbReference type="Rhea" id="RHEA:19993"/>
        <dbReference type="Rhea" id="RHEA-COMP:10698"/>
        <dbReference type="Rhea" id="RHEA-COMP:10700"/>
        <dbReference type="ChEBI" id="CHEBI:15377"/>
        <dbReference type="ChEBI" id="CHEBI:29950"/>
        <dbReference type="ChEBI" id="CHEBI:50058"/>
        <dbReference type="ChEBI" id="CHEBI:57844"/>
        <dbReference type="ChEBI" id="CHEBI:58772"/>
        <dbReference type="EC" id="1.8.4.11"/>
    </reaction>
</comment>
<evidence type="ECO:0000256" key="1">
    <source>
        <dbReference type="ARBA" id="ARBA00023002"/>
    </source>
</evidence>
<name>A0ABX0V0I4_9HYPH</name>
<dbReference type="Gene3D" id="3.30.1060.10">
    <property type="entry name" value="Peptide methionine sulphoxide reductase MsrA"/>
    <property type="match status" value="1"/>
</dbReference>
<comment type="function">
    <text evidence="4">Has an important function as a repair enzyme for proteins that have been inactivated by oxidation. Catalyzes the reversible oxidation-reduction of methionine sulfoxide in proteins to methionine.</text>
</comment>
<feature type="chain" id="PRO_5046993593" description="Peptide methionine sulfoxide reductase MsrA" evidence="5">
    <location>
        <begin position="28"/>
        <end position="233"/>
    </location>
</feature>
<dbReference type="Pfam" id="PF01625">
    <property type="entry name" value="PMSR"/>
    <property type="match status" value="1"/>
</dbReference>
<evidence type="ECO:0000313" key="7">
    <source>
        <dbReference type="EMBL" id="NIJ58687.1"/>
    </source>
</evidence>
<keyword evidence="5" id="KW-0732">Signal</keyword>
<evidence type="ECO:0000256" key="3">
    <source>
        <dbReference type="ARBA" id="ARBA00048782"/>
    </source>
</evidence>
<dbReference type="NCBIfam" id="TIGR00401">
    <property type="entry name" value="msrA"/>
    <property type="match status" value="1"/>
</dbReference>
<reference evidence="7 8" key="1">
    <citation type="submission" date="2020-03" db="EMBL/GenBank/DDBJ databases">
        <title>Genomic Encyclopedia of Type Strains, Phase IV (KMG-IV): sequencing the most valuable type-strain genomes for metagenomic binning, comparative biology and taxonomic classification.</title>
        <authorList>
            <person name="Goeker M."/>
        </authorList>
    </citation>
    <scope>NUCLEOTIDE SEQUENCE [LARGE SCALE GENOMIC DNA]</scope>
    <source>
        <strain evidence="7 8">DSM 103870</strain>
    </source>
</reference>
<gene>
    <name evidence="4" type="primary">msrA</name>
    <name evidence="7" type="ORF">FHS82_002535</name>
</gene>
<feature type="signal peptide" evidence="5">
    <location>
        <begin position="1"/>
        <end position="27"/>
    </location>
</feature>
<organism evidence="7 8">
    <name type="scientific">Pseudochelatococcus lubricantis</name>
    <dbReference type="NCBI Taxonomy" id="1538102"/>
    <lineage>
        <taxon>Bacteria</taxon>
        <taxon>Pseudomonadati</taxon>
        <taxon>Pseudomonadota</taxon>
        <taxon>Alphaproteobacteria</taxon>
        <taxon>Hyphomicrobiales</taxon>
        <taxon>Chelatococcaceae</taxon>
        <taxon>Pseudochelatococcus</taxon>
    </lineage>
</organism>
<dbReference type="GO" id="GO:0008113">
    <property type="term" value="F:peptide-methionine (S)-S-oxide reductase activity"/>
    <property type="evidence" value="ECO:0007669"/>
    <property type="project" value="UniProtKB-EC"/>
</dbReference>
<sequence length="233" mass="25173">MASRKAGRKWPALAALGFLLLAGPALTAEQAFRIDPPAQDLPAAEMQSASIVLAGGCFWGVQGVFQHVKGVTSAVSGYAGGNARTASYTLVSTGQTEHAEAVEVTYDPRQISLGRILQIFFSVAHDPTQLMRQGPDVGPQYRSAIFPANEAQRKVVAAYIAQLDASGAYRKPVATKVEALNGFFPAEDYHQDYMTRNPRQPYIVINDAPKVDNLSKLFSDLYREKPVLVFAGG</sequence>
<dbReference type="RefSeq" id="WP_208394211.1">
    <property type="nucleotide sequence ID" value="NZ_JAASQI010000005.1"/>
</dbReference>
<evidence type="ECO:0000256" key="5">
    <source>
        <dbReference type="SAM" id="SignalP"/>
    </source>
</evidence>
<feature type="active site" evidence="4">
    <location>
        <position position="57"/>
    </location>
</feature>
<dbReference type="InterPro" id="IPR036509">
    <property type="entry name" value="Met_Sox_Rdtase_MsrA_sf"/>
</dbReference>
<keyword evidence="8" id="KW-1185">Reference proteome</keyword>
<dbReference type="SUPFAM" id="SSF55068">
    <property type="entry name" value="Peptide methionine sulfoxide reductase"/>
    <property type="match status" value="1"/>
</dbReference>
<dbReference type="HAMAP" id="MF_01401">
    <property type="entry name" value="MsrA"/>
    <property type="match status" value="1"/>
</dbReference>
<dbReference type="InterPro" id="IPR002569">
    <property type="entry name" value="Met_Sox_Rdtase_MsrA_dom"/>
</dbReference>
<comment type="similarity">
    <text evidence="4">Belongs to the MsrA Met sulfoxide reductase family.</text>
</comment>